<feature type="compositionally biased region" description="Basic and acidic residues" evidence="1">
    <location>
        <begin position="453"/>
        <end position="464"/>
    </location>
</feature>
<dbReference type="AlphaFoldDB" id="A0AAD1X5Z3"/>
<evidence type="ECO:0000256" key="1">
    <source>
        <dbReference type="SAM" id="MobiDB-lite"/>
    </source>
</evidence>
<dbReference type="EMBL" id="CAMPGE010001268">
    <property type="protein sequence ID" value="CAI2360047.1"/>
    <property type="molecule type" value="Genomic_DNA"/>
</dbReference>
<organism evidence="2 3">
    <name type="scientific">Euplotes crassus</name>
    <dbReference type="NCBI Taxonomy" id="5936"/>
    <lineage>
        <taxon>Eukaryota</taxon>
        <taxon>Sar</taxon>
        <taxon>Alveolata</taxon>
        <taxon>Ciliophora</taxon>
        <taxon>Intramacronucleata</taxon>
        <taxon>Spirotrichea</taxon>
        <taxon>Hypotrichia</taxon>
        <taxon>Euplotida</taxon>
        <taxon>Euplotidae</taxon>
        <taxon>Moneuplotes</taxon>
    </lineage>
</organism>
<feature type="region of interest" description="Disordered" evidence="1">
    <location>
        <begin position="283"/>
        <end position="309"/>
    </location>
</feature>
<evidence type="ECO:0000313" key="3">
    <source>
        <dbReference type="Proteomes" id="UP001295684"/>
    </source>
</evidence>
<evidence type="ECO:0000313" key="2">
    <source>
        <dbReference type="EMBL" id="CAI2360047.1"/>
    </source>
</evidence>
<reference evidence="2" key="1">
    <citation type="submission" date="2023-07" db="EMBL/GenBank/DDBJ databases">
        <authorList>
            <consortium name="AG Swart"/>
            <person name="Singh M."/>
            <person name="Singh A."/>
            <person name="Seah K."/>
            <person name="Emmerich C."/>
        </authorList>
    </citation>
    <scope>NUCLEOTIDE SEQUENCE</scope>
    <source>
        <strain evidence="2">DP1</strain>
    </source>
</reference>
<keyword evidence="3" id="KW-1185">Reference proteome</keyword>
<dbReference type="Proteomes" id="UP001295684">
    <property type="component" value="Unassembled WGS sequence"/>
</dbReference>
<accession>A0AAD1X5Z3</accession>
<comment type="caution">
    <text evidence="2">The sequence shown here is derived from an EMBL/GenBank/DDBJ whole genome shotgun (WGS) entry which is preliminary data.</text>
</comment>
<feature type="region of interest" description="Disordered" evidence="1">
    <location>
        <begin position="417"/>
        <end position="464"/>
    </location>
</feature>
<sequence>MDNRKHIWKLLQPLEGVTINQTFDNTITNFDTDSLRRKKNTKNFMLNRQTTNRINRMNSNEHTMYPKEKDYSQQRVYIHRETSETSDPANTMNIIIEDVEKMNPTVDYDTLMGKSKDIKTKQFSKLLNTTQKFVNIKKLKNSSDYILKNTPLPKLKLKRKNCMNLDTLSSDDSLNEVLIDYKVDPTESKEKKTNRALKNLVRQTTTKVLNSFKSNLSLSKLSTKKSDFQSGLSFDDRRKNININFSRNYQEISDEERSRYPVKSSLYHKKPKVITNTKCLRSPKRIHKSPSSEDSHVSMANPIKKPAGKSFRSNLAKKTIRKNQIQMAPQQQTGYCVVCKSLPGSIKGRKSFRKNGATSNRCTFCSSIKSYEIEGDNLKQNLSQDFQINTFYGKKVTELNDILPLINLRAKPGMTNKSIEKRVTTKSKDKQELSQKNALLGKKGNQKSARKSSKGDKEEENKFEQIDRENRIRNILEKEISKARPPVEYWRANFGDKLLCFENMDKLDLNLEL</sequence>
<name>A0AAD1X5Z3_EUPCR</name>
<proteinExistence type="predicted"/>
<gene>
    <name evidence="2" type="ORF">ECRASSUSDP1_LOCUS1343</name>
</gene>
<feature type="compositionally biased region" description="Basic and acidic residues" evidence="1">
    <location>
        <begin position="418"/>
        <end position="433"/>
    </location>
</feature>
<protein>
    <submittedName>
        <fullName evidence="2">Uncharacterized protein</fullName>
    </submittedName>
</protein>